<accession>A0A0J0XJI0</accession>
<dbReference type="STRING" id="879819.A0A0J0XJI0"/>
<evidence type="ECO:0000259" key="2">
    <source>
        <dbReference type="PROSITE" id="PS51184"/>
    </source>
</evidence>
<dbReference type="PROSITE" id="PS51184">
    <property type="entry name" value="JMJC"/>
    <property type="match status" value="1"/>
</dbReference>
<dbReference type="Gene3D" id="2.60.120.10">
    <property type="entry name" value="Jelly Rolls"/>
    <property type="match status" value="1"/>
</dbReference>
<dbReference type="InterPro" id="IPR041667">
    <property type="entry name" value="Cupin_8"/>
</dbReference>
<dbReference type="PANTHER" id="PTHR12461">
    <property type="entry name" value="HYPOXIA-INDUCIBLE FACTOR 1 ALPHA INHIBITOR-RELATED"/>
    <property type="match status" value="1"/>
</dbReference>
<dbReference type="OrthoDB" id="424465at2759"/>
<dbReference type="GeneID" id="28984172"/>
<name>A0A0J0XJI0_9TREE</name>
<gene>
    <name evidence="3" type="ORF">CC85DRAFT_286579</name>
</gene>
<feature type="compositionally biased region" description="Acidic residues" evidence="1">
    <location>
        <begin position="333"/>
        <end position="346"/>
    </location>
</feature>
<evidence type="ECO:0000313" key="4">
    <source>
        <dbReference type="Proteomes" id="UP000053611"/>
    </source>
</evidence>
<proteinExistence type="predicted"/>
<feature type="domain" description="JmjC" evidence="2">
    <location>
        <begin position="141"/>
        <end position="316"/>
    </location>
</feature>
<organism evidence="3 4">
    <name type="scientific">Cutaneotrichosporon oleaginosum</name>
    <dbReference type="NCBI Taxonomy" id="879819"/>
    <lineage>
        <taxon>Eukaryota</taxon>
        <taxon>Fungi</taxon>
        <taxon>Dikarya</taxon>
        <taxon>Basidiomycota</taxon>
        <taxon>Agaricomycotina</taxon>
        <taxon>Tremellomycetes</taxon>
        <taxon>Trichosporonales</taxon>
        <taxon>Trichosporonaceae</taxon>
        <taxon>Cutaneotrichosporon</taxon>
    </lineage>
</organism>
<dbReference type="AlphaFoldDB" id="A0A0J0XJI0"/>
<dbReference type="Proteomes" id="UP000053611">
    <property type="component" value="Unassembled WGS sequence"/>
</dbReference>
<dbReference type="InterPro" id="IPR003347">
    <property type="entry name" value="JmjC_dom"/>
</dbReference>
<dbReference type="EMBL" id="KQ087220">
    <property type="protein sequence ID" value="KLT41260.1"/>
    <property type="molecule type" value="Genomic_DNA"/>
</dbReference>
<dbReference type="SUPFAM" id="SSF51197">
    <property type="entry name" value="Clavaminate synthase-like"/>
    <property type="match status" value="1"/>
</dbReference>
<dbReference type="InterPro" id="IPR014710">
    <property type="entry name" value="RmlC-like_jellyroll"/>
</dbReference>
<dbReference type="Pfam" id="PF13621">
    <property type="entry name" value="Cupin_8"/>
    <property type="match status" value="1"/>
</dbReference>
<keyword evidence="4" id="KW-1185">Reference proteome</keyword>
<dbReference type="SMART" id="SM00558">
    <property type="entry name" value="JmjC"/>
    <property type="match status" value="1"/>
</dbReference>
<reference evidence="3 4" key="1">
    <citation type="submission" date="2015-03" db="EMBL/GenBank/DDBJ databases">
        <title>Genomics and transcriptomics of the oil-accumulating basidiomycete yeast T. oleaginosus allow insights into substrate utilization and the diverse evolutionary trajectories of mating systems in fungi.</title>
        <authorList>
            <consortium name="DOE Joint Genome Institute"/>
            <person name="Kourist R."/>
            <person name="Kracht O."/>
            <person name="Bracharz F."/>
            <person name="Lipzen A."/>
            <person name="Nolan M."/>
            <person name="Ohm R."/>
            <person name="Grigoriev I."/>
            <person name="Sun S."/>
            <person name="Heitman J."/>
            <person name="Bruck T."/>
            <person name="Nowrousian M."/>
        </authorList>
    </citation>
    <scope>NUCLEOTIDE SEQUENCE [LARGE SCALE GENOMIC DNA]</scope>
    <source>
        <strain evidence="3 4">IBC0246</strain>
    </source>
</reference>
<dbReference type="RefSeq" id="XP_018277751.1">
    <property type="nucleotide sequence ID" value="XM_018423569.1"/>
</dbReference>
<evidence type="ECO:0000256" key="1">
    <source>
        <dbReference type="SAM" id="MobiDB-lite"/>
    </source>
</evidence>
<evidence type="ECO:0000313" key="3">
    <source>
        <dbReference type="EMBL" id="KLT41260.1"/>
    </source>
</evidence>
<dbReference type="PANTHER" id="PTHR12461:SF99">
    <property type="entry name" value="BIFUNCTIONAL PEPTIDASE AND (3S)-LYSYL HYDROXYLASE JMJD7"/>
    <property type="match status" value="1"/>
</dbReference>
<feature type="region of interest" description="Disordered" evidence="1">
    <location>
        <begin position="324"/>
        <end position="365"/>
    </location>
</feature>
<protein>
    <submittedName>
        <fullName evidence="3">Clavaminate synthase-like protein</fullName>
    </submittedName>
</protein>
<feature type="compositionally biased region" description="Acidic residues" evidence="1">
    <location>
        <begin position="356"/>
        <end position="365"/>
    </location>
</feature>
<sequence>MSLDKSTLEAHLDDLTTDYYDLQFPSAFKLDEPPSSLEALRMISKSHPTVIRGYSPIRNGIIHDWRVPETYIKLHAQAGEVTIAITDDGLADSVRTLASGETTFVKPLEERMAITAFLSKLSNSSNDEALYLQSQDGNIYRSQPGMRDEPELASFQAAVERDVPWMREAVGSMAEAVNLWIGTSKSTTSFHHDPYENVYHVLSGKKRFTLLSPIEGLCLQQHFHPPSTLVRGADGKLRPELDPEPARPVPWVQSLVPPGEVRPIVVDLEEGDTLYLPADWWHKVEQEEGDGGLAVAVNYWYTSELRPERYALLRFAQRVARSAGREGVLDPDAGADDDSGDMDDVMYSDGSVTSADEWDPSEWGR</sequence>